<evidence type="ECO:0000256" key="4">
    <source>
        <dbReference type="PROSITE-ProRule" id="PRU00433"/>
    </source>
</evidence>
<evidence type="ECO:0000313" key="7">
    <source>
        <dbReference type="EMBL" id="MBP0444550.1"/>
    </source>
</evidence>
<evidence type="ECO:0000256" key="2">
    <source>
        <dbReference type="ARBA" id="ARBA00022723"/>
    </source>
</evidence>
<sequence>MLRLTIAAWLLFSAAGAAQPGLVEDGQVLFLRGARPGAPPPRATAASGTVLPATAMPCGNCHGADGGGGRMESGVRPPSILWSALTQAAPGRRAYSDSSVLRAIAQGIGPDGRALDPIMPRYDLTLEDGQALLAYLRALGTVSVPGIEEHLVRIGVVVPQGGMGDAFAAALQEALAAAAPEGVFGRRVSVLRANLPEQRDAAEEVSRLLDAGVLALVSALPGEANDAVVEAAARDRVPVLSMRAGLAASPEGFALLPGVVDEAVALLRRLREPGRALILIGGRPSEQRLAEAIVERVGSQAEADPRVVTPGELPGAVPEATGILLLLPPQQIRLVSEALRLKDVPLLIPGSVGGEGIRAAATAAGRPVLVGLGIPPSGGEGTAGARFAAGQAARAGLAGRLGHAAGEVMVEALRRSGRRVTRERLVAAFSAPDAFETGALPPQRLLGNARSGAGEIAVLRIHGDGRPAEWAGPVAAE</sequence>
<evidence type="ECO:0000256" key="5">
    <source>
        <dbReference type="SAM" id="SignalP"/>
    </source>
</evidence>
<dbReference type="Pfam" id="PF00034">
    <property type="entry name" value="Cytochrom_C"/>
    <property type="match status" value="1"/>
</dbReference>
<protein>
    <recommendedName>
        <fullName evidence="6">Cytochrome c domain-containing protein</fullName>
    </recommendedName>
</protein>
<evidence type="ECO:0000256" key="1">
    <source>
        <dbReference type="ARBA" id="ARBA00022617"/>
    </source>
</evidence>
<proteinExistence type="predicted"/>
<evidence type="ECO:0000313" key="8">
    <source>
        <dbReference type="Proteomes" id="UP000681594"/>
    </source>
</evidence>
<keyword evidence="3 4" id="KW-0408">Iron</keyword>
<name>A0ABS4ADC9_9PROT</name>
<evidence type="ECO:0000256" key="3">
    <source>
        <dbReference type="ARBA" id="ARBA00023004"/>
    </source>
</evidence>
<dbReference type="SUPFAM" id="SSF53822">
    <property type="entry name" value="Periplasmic binding protein-like I"/>
    <property type="match status" value="1"/>
</dbReference>
<organism evidence="7 8">
    <name type="scientific">Pararoseomonas baculiformis</name>
    <dbReference type="NCBI Taxonomy" id="2820812"/>
    <lineage>
        <taxon>Bacteria</taxon>
        <taxon>Pseudomonadati</taxon>
        <taxon>Pseudomonadota</taxon>
        <taxon>Alphaproteobacteria</taxon>
        <taxon>Acetobacterales</taxon>
        <taxon>Acetobacteraceae</taxon>
        <taxon>Pararoseomonas</taxon>
    </lineage>
</organism>
<accession>A0ABS4ADC9</accession>
<reference evidence="7 8" key="1">
    <citation type="submission" date="2021-03" db="EMBL/GenBank/DDBJ databases">
        <authorList>
            <person name="So Y."/>
        </authorList>
    </citation>
    <scope>NUCLEOTIDE SEQUENCE [LARGE SCALE GENOMIC DNA]</scope>
    <source>
        <strain evidence="7 8">SSH11</strain>
    </source>
</reference>
<comment type="caution">
    <text evidence="7">The sequence shown here is derived from an EMBL/GenBank/DDBJ whole genome shotgun (WGS) entry which is preliminary data.</text>
</comment>
<feature type="chain" id="PRO_5046503206" description="Cytochrome c domain-containing protein" evidence="5">
    <location>
        <begin position="18"/>
        <end position="477"/>
    </location>
</feature>
<dbReference type="InterPro" id="IPR036909">
    <property type="entry name" value="Cyt_c-like_dom_sf"/>
</dbReference>
<dbReference type="InterPro" id="IPR009056">
    <property type="entry name" value="Cyt_c-like_dom"/>
</dbReference>
<keyword evidence="2 4" id="KW-0479">Metal-binding</keyword>
<keyword evidence="1 4" id="KW-0349">Heme</keyword>
<keyword evidence="8" id="KW-1185">Reference proteome</keyword>
<dbReference type="Proteomes" id="UP000681594">
    <property type="component" value="Unassembled WGS sequence"/>
</dbReference>
<dbReference type="PROSITE" id="PS51007">
    <property type="entry name" value="CYTC"/>
    <property type="match status" value="1"/>
</dbReference>
<evidence type="ECO:0000259" key="6">
    <source>
        <dbReference type="PROSITE" id="PS51007"/>
    </source>
</evidence>
<dbReference type="SUPFAM" id="SSF46626">
    <property type="entry name" value="Cytochrome c"/>
    <property type="match status" value="1"/>
</dbReference>
<keyword evidence="5" id="KW-0732">Signal</keyword>
<dbReference type="RefSeq" id="WP_209378778.1">
    <property type="nucleotide sequence ID" value="NZ_JAGIZB010000005.1"/>
</dbReference>
<feature type="signal peptide" evidence="5">
    <location>
        <begin position="1"/>
        <end position="17"/>
    </location>
</feature>
<dbReference type="EMBL" id="JAGIZB010000005">
    <property type="protein sequence ID" value="MBP0444550.1"/>
    <property type="molecule type" value="Genomic_DNA"/>
</dbReference>
<dbReference type="Gene3D" id="1.10.760.10">
    <property type="entry name" value="Cytochrome c-like domain"/>
    <property type="match status" value="1"/>
</dbReference>
<dbReference type="InterPro" id="IPR028082">
    <property type="entry name" value="Peripla_BP_I"/>
</dbReference>
<feature type="domain" description="Cytochrome c" evidence="6">
    <location>
        <begin position="21"/>
        <end position="140"/>
    </location>
</feature>
<gene>
    <name evidence="7" type="ORF">J8J14_07120</name>
</gene>
<dbReference type="Gene3D" id="3.40.50.2300">
    <property type="match status" value="2"/>
</dbReference>